<dbReference type="EMBL" id="AUYB01000098">
    <property type="protein sequence ID" value="KZN39783.1"/>
    <property type="molecule type" value="Genomic_DNA"/>
</dbReference>
<dbReference type="PANTHER" id="PTHR45527:SF1">
    <property type="entry name" value="FATTY ACID SYNTHASE"/>
    <property type="match status" value="1"/>
</dbReference>
<evidence type="ECO:0000259" key="1">
    <source>
        <dbReference type="Pfam" id="PF00668"/>
    </source>
</evidence>
<dbReference type="GO" id="GO:0043041">
    <property type="term" value="P:amino acid activation for nonribosomal peptide biosynthetic process"/>
    <property type="evidence" value="ECO:0007669"/>
    <property type="project" value="TreeGrafter"/>
</dbReference>
<gene>
    <name evidence="2" type="ORF">N475_13570</name>
</gene>
<dbReference type="GO" id="GO:0005829">
    <property type="term" value="C:cytosol"/>
    <property type="evidence" value="ECO:0007669"/>
    <property type="project" value="TreeGrafter"/>
</dbReference>
<keyword evidence="3" id="KW-1185">Reference proteome</keyword>
<dbReference type="PATRIC" id="fig|1365250.3.peg.1944"/>
<dbReference type="PANTHER" id="PTHR45527">
    <property type="entry name" value="NONRIBOSOMAL PEPTIDE SYNTHETASE"/>
    <property type="match status" value="1"/>
</dbReference>
<protein>
    <recommendedName>
        <fullName evidence="1">Condensation domain-containing protein</fullName>
    </recommendedName>
</protein>
<dbReference type="Gene3D" id="3.30.559.30">
    <property type="entry name" value="Nonribosomal peptide synthetase, condensation domain"/>
    <property type="match status" value="1"/>
</dbReference>
<dbReference type="SUPFAM" id="SSF52777">
    <property type="entry name" value="CoA-dependent acyltransferases"/>
    <property type="match status" value="2"/>
</dbReference>
<reference evidence="2 3" key="1">
    <citation type="submission" date="2013-07" db="EMBL/GenBank/DDBJ databases">
        <title>Comparative Genomic and Metabolomic Analysis of Twelve Strains of Pseudoalteromonas luteoviolacea.</title>
        <authorList>
            <person name="Vynne N.G."/>
            <person name="Mansson M."/>
            <person name="Gram L."/>
        </authorList>
    </citation>
    <scope>NUCLEOTIDE SEQUENCE [LARGE SCALE GENOMIC DNA]</scope>
    <source>
        <strain evidence="2 3">DSM 6061</strain>
    </source>
</reference>
<dbReference type="Gene3D" id="3.30.559.10">
    <property type="entry name" value="Chloramphenicol acetyltransferase-like domain"/>
    <property type="match status" value="1"/>
</dbReference>
<dbReference type="GO" id="GO:0009239">
    <property type="term" value="P:enterobactin biosynthetic process"/>
    <property type="evidence" value="ECO:0007669"/>
    <property type="project" value="TreeGrafter"/>
</dbReference>
<sequence length="418" mass="48468">MKNIPITLLQNMMLSFCSNTPDLPIANVGGVIRFEKIDSQKLINAQREIMACHQSFKLYFAQTAQGIVQHESDEQDPSFLVTDLSELSEKQAFQRANDTIIRLFTIPISPFNFPLHRNELLLLPNDKVWLVFLANHLICDGYSAFAYLRQIVEYYENGTLPQNTTVSFVDLAKEQLQYLNSKQYEKDRAYWLSHLSEPMEYRLFSKANKHQSKAIQFSLPRQKFQGLTECISRQKVNLSTFLLTLWMKQLNIDFPLKDSNRIRIGLPVHGRKKNESDLIVFKANMLVHEFDIEIELGIIELTKKVAAQLKQAYRHKKLPPELLYDELNVPSPMPLSEFRFGYLELEKLSEEPGLPESFSYESHLHHILPLQLNIVNFHGVDHIDFLIEYNPANITESQVKAHIKCLFDTITNTVLENE</sequence>
<dbReference type="Proteomes" id="UP000076643">
    <property type="component" value="Unassembled WGS sequence"/>
</dbReference>
<name>A0A166X7U7_9GAMM</name>
<dbReference type="GO" id="GO:0031177">
    <property type="term" value="F:phosphopantetheine binding"/>
    <property type="evidence" value="ECO:0007669"/>
    <property type="project" value="TreeGrafter"/>
</dbReference>
<proteinExistence type="predicted"/>
<organism evidence="2 3">
    <name type="scientific">Pseudoalteromonas luteoviolacea DSM 6061</name>
    <dbReference type="NCBI Taxonomy" id="1365250"/>
    <lineage>
        <taxon>Bacteria</taxon>
        <taxon>Pseudomonadati</taxon>
        <taxon>Pseudomonadota</taxon>
        <taxon>Gammaproteobacteria</taxon>
        <taxon>Alteromonadales</taxon>
        <taxon>Pseudoalteromonadaceae</taxon>
        <taxon>Pseudoalteromonas</taxon>
    </lineage>
</organism>
<feature type="domain" description="Condensation" evidence="1">
    <location>
        <begin position="3"/>
        <end position="412"/>
    </location>
</feature>
<evidence type="ECO:0000313" key="3">
    <source>
        <dbReference type="Proteomes" id="UP000076643"/>
    </source>
</evidence>
<dbReference type="InterPro" id="IPR001242">
    <property type="entry name" value="Condensation_dom"/>
</dbReference>
<dbReference type="AlphaFoldDB" id="A0A166X7U7"/>
<dbReference type="GO" id="GO:0047527">
    <property type="term" value="F:2,3-dihydroxybenzoate-serine ligase activity"/>
    <property type="evidence" value="ECO:0007669"/>
    <property type="project" value="TreeGrafter"/>
</dbReference>
<comment type="caution">
    <text evidence="2">The sequence shown here is derived from an EMBL/GenBank/DDBJ whole genome shotgun (WGS) entry which is preliminary data.</text>
</comment>
<evidence type="ECO:0000313" key="2">
    <source>
        <dbReference type="EMBL" id="KZN39783.1"/>
    </source>
</evidence>
<accession>A0A166X7U7</accession>
<dbReference type="InterPro" id="IPR023213">
    <property type="entry name" value="CAT-like_dom_sf"/>
</dbReference>
<dbReference type="Pfam" id="PF00668">
    <property type="entry name" value="Condensation"/>
    <property type="match status" value="1"/>
</dbReference>
<dbReference type="RefSeq" id="WP_063357616.1">
    <property type="nucleotide sequence ID" value="NZ_AQHB01000023.1"/>
</dbReference>
<dbReference type="GO" id="GO:0009366">
    <property type="term" value="C:enterobactin synthetase complex"/>
    <property type="evidence" value="ECO:0007669"/>
    <property type="project" value="TreeGrafter"/>
</dbReference>